<evidence type="ECO:0008006" key="8">
    <source>
        <dbReference type="Google" id="ProtNLM"/>
    </source>
</evidence>
<dbReference type="RefSeq" id="XP_005843319.1">
    <property type="nucleotide sequence ID" value="XM_005843257.1"/>
</dbReference>
<feature type="non-terminal residue" evidence="6">
    <location>
        <position position="162"/>
    </location>
</feature>
<reference evidence="6 7" key="1">
    <citation type="journal article" date="2010" name="Plant Cell">
        <title>The Chlorella variabilis NC64A genome reveals adaptation to photosymbiosis, coevolution with viruses, and cryptic sex.</title>
        <authorList>
            <person name="Blanc G."/>
            <person name="Duncan G."/>
            <person name="Agarkova I."/>
            <person name="Borodovsky M."/>
            <person name="Gurnon J."/>
            <person name="Kuo A."/>
            <person name="Lindquist E."/>
            <person name="Lucas S."/>
            <person name="Pangilinan J."/>
            <person name="Polle J."/>
            <person name="Salamov A."/>
            <person name="Terry A."/>
            <person name="Yamada T."/>
            <person name="Dunigan D.D."/>
            <person name="Grigoriev I.V."/>
            <person name="Claverie J.M."/>
            <person name="Van Etten J.L."/>
        </authorList>
    </citation>
    <scope>NUCLEOTIDE SEQUENCE [LARGE SCALE GENOMIC DNA]</scope>
    <source>
        <strain evidence="6 7">NC64A</strain>
    </source>
</reference>
<gene>
    <name evidence="6" type="ORF">CHLNCDRAFT_37482</name>
</gene>
<keyword evidence="2" id="KW-0678">Repressor</keyword>
<dbReference type="PANTHER" id="PTHR12346">
    <property type="entry name" value="SIN3B-RELATED"/>
    <property type="match status" value="1"/>
</dbReference>
<dbReference type="AlphaFoldDB" id="E1ZSB5"/>
<evidence type="ECO:0000313" key="6">
    <source>
        <dbReference type="EMBL" id="EFN51217.1"/>
    </source>
</evidence>
<dbReference type="EMBL" id="GL433866">
    <property type="protein sequence ID" value="EFN51217.1"/>
    <property type="molecule type" value="Genomic_DNA"/>
</dbReference>
<evidence type="ECO:0000256" key="2">
    <source>
        <dbReference type="ARBA" id="ARBA00022491"/>
    </source>
</evidence>
<dbReference type="GO" id="GO:0000118">
    <property type="term" value="C:histone deacetylase complex"/>
    <property type="evidence" value="ECO:0007669"/>
    <property type="project" value="TreeGrafter"/>
</dbReference>
<dbReference type="GeneID" id="17350712"/>
<feature type="compositionally biased region" description="Basic and acidic residues" evidence="5">
    <location>
        <begin position="20"/>
        <end position="29"/>
    </location>
</feature>
<feature type="region of interest" description="Disordered" evidence="5">
    <location>
        <begin position="1"/>
        <end position="29"/>
    </location>
</feature>
<name>E1ZSB5_CHLVA</name>
<dbReference type="Gene3D" id="1.20.1160.11">
    <property type="entry name" value="Paired amphipathic helix"/>
    <property type="match status" value="2"/>
</dbReference>
<keyword evidence="3 4" id="KW-0539">Nucleus</keyword>
<dbReference type="KEGG" id="cvr:CHLNCDRAFT_37482"/>
<dbReference type="GO" id="GO:0000785">
    <property type="term" value="C:chromatin"/>
    <property type="evidence" value="ECO:0007669"/>
    <property type="project" value="TreeGrafter"/>
</dbReference>
<dbReference type="GO" id="GO:0003714">
    <property type="term" value="F:transcription corepressor activity"/>
    <property type="evidence" value="ECO:0007669"/>
    <property type="project" value="InterPro"/>
</dbReference>
<dbReference type="GO" id="GO:0000122">
    <property type="term" value="P:negative regulation of transcription by RNA polymerase II"/>
    <property type="evidence" value="ECO:0007669"/>
    <property type="project" value="TreeGrafter"/>
</dbReference>
<organism evidence="7">
    <name type="scientific">Chlorella variabilis</name>
    <name type="common">Green alga</name>
    <dbReference type="NCBI Taxonomy" id="554065"/>
    <lineage>
        <taxon>Eukaryota</taxon>
        <taxon>Viridiplantae</taxon>
        <taxon>Chlorophyta</taxon>
        <taxon>core chlorophytes</taxon>
        <taxon>Trebouxiophyceae</taxon>
        <taxon>Chlorellales</taxon>
        <taxon>Chlorellaceae</taxon>
        <taxon>Chlorella clade</taxon>
        <taxon>Chlorella</taxon>
    </lineage>
</organism>
<dbReference type="InterPro" id="IPR036600">
    <property type="entry name" value="PAH_sf"/>
</dbReference>
<evidence type="ECO:0000256" key="1">
    <source>
        <dbReference type="ARBA" id="ARBA00004123"/>
    </source>
</evidence>
<dbReference type="eggNOG" id="KOG4204">
    <property type="taxonomic scope" value="Eukaryota"/>
</dbReference>
<evidence type="ECO:0000313" key="7">
    <source>
        <dbReference type="Proteomes" id="UP000008141"/>
    </source>
</evidence>
<sequence length="162" mass="18626">MMRSRDDAPGVAGPQAKKPAAGEEERRERLTTNDALSYLREVKTRFANNRKVYDSFLEIMKQFKAQSIDTTGVIEKVKDLFKGHPELILGFNTFLPKGYEIRLDDVPPSVRSWEPPSMRVPVAAPKPPVEFDQAISYVNKIKMRFANDERVYKAFLEILNMY</sequence>
<accession>E1ZSB5</accession>
<evidence type="ECO:0000256" key="5">
    <source>
        <dbReference type="SAM" id="MobiDB-lite"/>
    </source>
</evidence>
<keyword evidence="7" id="KW-1185">Reference proteome</keyword>
<dbReference type="InterPro" id="IPR039774">
    <property type="entry name" value="Sin3-like"/>
</dbReference>
<proteinExistence type="predicted"/>
<dbReference type="InParanoid" id="E1ZSB5"/>
<dbReference type="Pfam" id="PF02671">
    <property type="entry name" value="PAH"/>
    <property type="match status" value="1"/>
</dbReference>
<evidence type="ECO:0000256" key="4">
    <source>
        <dbReference type="PROSITE-ProRule" id="PRU00810"/>
    </source>
</evidence>
<dbReference type="OMA" id="VMFREIM"/>
<dbReference type="FunFam" id="1.20.1160.11:FF:000001">
    <property type="entry name" value="Paired amphipathic helix protein Sin3"/>
    <property type="match status" value="1"/>
</dbReference>
<dbReference type="InterPro" id="IPR003822">
    <property type="entry name" value="PAH"/>
</dbReference>
<evidence type="ECO:0000256" key="3">
    <source>
        <dbReference type="ARBA" id="ARBA00023242"/>
    </source>
</evidence>
<dbReference type="STRING" id="554065.E1ZSB5"/>
<dbReference type="PROSITE" id="PS51477">
    <property type="entry name" value="PAH"/>
    <property type="match status" value="2"/>
</dbReference>
<dbReference type="OrthoDB" id="10265969at2759"/>
<protein>
    <recommendedName>
        <fullName evidence="8">Histone deacetylase interacting domain-containing protein</fullName>
    </recommendedName>
</protein>
<dbReference type="Proteomes" id="UP000008141">
    <property type="component" value="Unassembled WGS sequence"/>
</dbReference>
<dbReference type="PANTHER" id="PTHR12346:SF0">
    <property type="entry name" value="SIN3A, ISOFORM G"/>
    <property type="match status" value="1"/>
</dbReference>
<dbReference type="FunCoup" id="E1ZSB5">
    <property type="interactions" value="31"/>
</dbReference>
<comment type="subcellular location">
    <subcellularLocation>
        <location evidence="1 4">Nucleus</location>
    </subcellularLocation>
</comment>
<dbReference type="SUPFAM" id="SSF47762">
    <property type="entry name" value="PAH2 domain"/>
    <property type="match status" value="2"/>
</dbReference>